<feature type="compositionally biased region" description="Polar residues" evidence="1">
    <location>
        <begin position="288"/>
        <end position="297"/>
    </location>
</feature>
<feature type="region of interest" description="Disordered" evidence="1">
    <location>
        <begin position="205"/>
        <end position="405"/>
    </location>
</feature>
<feature type="compositionally biased region" description="Basic and acidic residues" evidence="1">
    <location>
        <begin position="329"/>
        <end position="398"/>
    </location>
</feature>
<proteinExistence type="predicted"/>
<accession>A0A4U5P6V5</accession>
<organism evidence="2">
    <name type="scientific">Steinernema carpocapsae</name>
    <name type="common">Entomopathogenic nematode</name>
    <dbReference type="NCBI Taxonomy" id="34508"/>
    <lineage>
        <taxon>Eukaryota</taxon>
        <taxon>Metazoa</taxon>
        <taxon>Ecdysozoa</taxon>
        <taxon>Nematoda</taxon>
        <taxon>Chromadorea</taxon>
        <taxon>Rhabditida</taxon>
        <taxon>Tylenchina</taxon>
        <taxon>Panagrolaimomorpha</taxon>
        <taxon>Strongyloidoidea</taxon>
        <taxon>Steinernematidae</taxon>
        <taxon>Steinernema</taxon>
    </lineage>
</organism>
<feature type="compositionally biased region" description="Basic and acidic residues" evidence="1">
    <location>
        <begin position="303"/>
        <end position="322"/>
    </location>
</feature>
<protein>
    <submittedName>
        <fullName evidence="2">Uncharacterized protein</fullName>
    </submittedName>
</protein>
<comment type="caution">
    <text evidence="2">The sequence shown here is derived from an EMBL/GenBank/DDBJ whole genome shotgun (WGS) entry which is preliminary data.</text>
</comment>
<evidence type="ECO:0000256" key="1">
    <source>
        <dbReference type="SAM" id="MobiDB-lite"/>
    </source>
</evidence>
<reference evidence="2" key="1">
    <citation type="submission" date="2013-11" db="EMBL/GenBank/DDBJ databases">
        <authorList>
            <person name="Sternberg P."/>
            <person name="Dillman A."/>
            <person name="Macchietto M."/>
        </authorList>
    </citation>
    <scope>NUCLEOTIDE SEQUENCE</scope>
    <source>
        <strain evidence="2">ALL</strain>
    </source>
</reference>
<dbReference type="AlphaFoldDB" id="A0A4U5P6V5"/>
<evidence type="ECO:0000313" key="2">
    <source>
        <dbReference type="EMBL" id="TKR92097.1"/>
    </source>
</evidence>
<sequence>MAEYEDDGNLFEDIIENMLADEAKNEPIDVEPTPSEFHTKPAVPPKTEQSSWNPFASRNEIRLPGSSASTAIGSAISHKVTQRNFRSLSISANRNIRILKDEIVFLKKSLEATGIIKCPSCANTFKAGPKNKFEPKHVRVSKGRLVLELEFSDLQEMEAYQQFNNLAIDTQGVTKNGIETLKSLGSALGNFNGNKDDLHENMAAMPAVTESKPLPERRKRASESEDSKEPKKPRAEPESNSKAERSNANKENGLTRDFRNSSRSKDRPHSSSSRDHRSESSRSHKEPQGSSSRQDINGSFKGAPRDRREERSRDQLRKENQETRVPQKRSHDREFAHERPESSSRCHQQEDSSRDRYDARDSVRQFSRYSRDESRSYRRRADVLQRSLERRQPLKIDQEEGEIVD</sequence>
<feature type="compositionally biased region" description="Basic and acidic residues" evidence="1">
    <location>
        <begin position="213"/>
        <end position="287"/>
    </location>
</feature>
<reference evidence="2" key="3">
    <citation type="journal article" date="2019" name="G3 (Bethesda)">
        <title>Hybrid Assembly of the Genome of the Entomopathogenic Nematode Steinernema carpocapsae Identifies the X-Chromosome.</title>
        <authorList>
            <person name="Serra L."/>
            <person name="Macchietto M."/>
            <person name="Macias-Munoz A."/>
            <person name="McGill C.J."/>
            <person name="Rodriguez I.M."/>
            <person name="Rodriguez B."/>
            <person name="Murad R."/>
            <person name="Mortazavi A."/>
        </authorList>
    </citation>
    <scope>NUCLEOTIDE SEQUENCE</scope>
    <source>
        <strain evidence="2">ALL</strain>
    </source>
</reference>
<gene>
    <name evidence="2" type="ORF">L596_006813</name>
</gene>
<feature type="region of interest" description="Disordered" evidence="1">
    <location>
        <begin position="22"/>
        <end position="52"/>
    </location>
</feature>
<reference evidence="2" key="2">
    <citation type="journal article" date="2015" name="Genome Biol.">
        <title>Comparative genomics of Steinernema reveals deeply conserved gene regulatory networks.</title>
        <authorList>
            <person name="Dillman A.R."/>
            <person name="Macchietto M."/>
            <person name="Porter C.F."/>
            <person name="Rogers A."/>
            <person name="Williams B."/>
            <person name="Antoshechkin I."/>
            <person name="Lee M.M."/>
            <person name="Goodwin Z."/>
            <person name="Lu X."/>
            <person name="Lewis E.E."/>
            <person name="Goodrich-Blair H."/>
            <person name="Stock S.P."/>
            <person name="Adams B.J."/>
            <person name="Sternberg P.W."/>
            <person name="Mortazavi A."/>
        </authorList>
    </citation>
    <scope>NUCLEOTIDE SEQUENCE [LARGE SCALE GENOMIC DNA]</scope>
    <source>
        <strain evidence="2">ALL</strain>
    </source>
</reference>
<dbReference type="EMBL" id="AZBU02000002">
    <property type="protein sequence ID" value="TKR92097.1"/>
    <property type="molecule type" value="Genomic_DNA"/>
</dbReference>
<name>A0A4U5P6V5_STECR</name>
<dbReference type="OrthoDB" id="5855762at2759"/>